<evidence type="ECO:0000256" key="2">
    <source>
        <dbReference type="SAM" id="MobiDB-lite"/>
    </source>
</evidence>
<feature type="coiled-coil region" evidence="1">
    <location>
        <begin position="675"/>
        <end position="706"/>
    </location>
</feature>
<sequence length="763" mass="86377">MQDTLDVLCRPDEVDTTFNSECGSRSRERGREKESMGSESDLEELHNSILSLCEDESQSKTLDQTLNLSPIKANEASLVDTPSTKDAVDDKCTPSLLGPHLSKVDMTFTMRAHSTPIVPKRLCPMAAPASIDKECARATEEVEEDGDQEDAELEELRKMKYEDLLSEVTVLCGLPRNSLCSSEGPSRLKMEDSLKNLNHTQLSKINMDSILSQSYITKDKQMTGEEASTEDSKLEERTPGRFAGLSTTTPVASLLLEEDDDEVELAEDILGLDEFIYSQLDSDDNFDEETLLFGEDTVVTDKTVKNFSKVESSNKEDLDPDQKSLHLVQNDYIVIDSTSDTENNHSTGPAESKTSSAATTYADINANVVCTGQKRKDSDVEKDEHDLKKSEVSNAKKVVTAEGLSKKGVEKDETGSDVEYVVISLIDSSESDLDGKSDKEDNDITLRADDGEKSQTSTARKNNIPTVCVSPLVDNKILQDQCDSRSSQAKEGYCADIDYNKERSFLKDENELTRSVMRRWNSNGIHNPDSNLTHATTIRRKNNGVKGRLEGFHLSTLHGENSDINYRSNSELNTRSLTDCIRKLKVDMMELERNHFDCLQDMKCIFRSKMVEKDSVDRNRIRNLRCQQEMEARSVHYHYIDPTVKRCQLMQLKMDHMAQIDHLQCIALRDDEFMREEYSRKVEAERNRFEEQYNKISSLIQQLSRREFEEKDDQFGPHIMVNLAKAPCVASNEKQTQVSVCLPLEIANAILKEDELYDRFYEC</sequence>
<keyword evidence="1" id="KW-0175">Coiled coil</keyword>
<feature type="compositionally biased region" description="Basic and acidic residues" evidence="2">
    <location>
        <begin position="433"/>
        <end position="453"/>
    </location>
</feature>
<feature type="region of interest" description="Disordered" evidence="2">
    <location>
        <begin position="430"/>
        <end position="459"/>
    </location>
</feature>
<name>A0A8W8JEF7_MAGGI</name>
<dbReference type="Proteomes" id="UP000005408">
    <property type="component" value="Unassembled WGS sequence"/>
</dbReference>
<evidence type="ECO:0000313" key="3">
    <source>
        <dbReference type="EnsemblMetazoa" id="G18006.1:cds"/>
    </source>
</evidence>
<evidence type="ECO:0000313" key="4">
    <source>
        <dbReference type="Proteomes" id="UP000005408"/>
    </source>
</evidence>
<evidence type="ECO:0000256" key="1">
    <source>
        <dbReference type="SAM" id="Coils"/>
    </source>
</evidence>
<feature type="compositionally biased region" description="Basic and acidic residues" evidence="2">
    <location>
        <begin position="230"/>
        <end position="239"/>
    </location>
</feature>
<feature type="region of interest" description="Disordered" evidence="2">
    <location>
        <begin position="17"/>
        <end position="49"/>
    </location>
</feature>
<feature type="region of interest" description="Disordered" evidence="2">
    <location>
        <begin position="218"/>
        <end position="243"/>
    </location>
</feature>
<feature type="compositionally biased region" description="Basic and acidic residues" evidence="2">
    <location>
        <begin position="24"/>
        <end position="36"/>
    </location>
</feature>
<proteinExistence type="predicted"/>
<dbReference type="AlphaFoldDB" id="A0A8W8JEF7"/>
<protein>
    <submittedName>
        <fullName evidence="3">Uncharacterized protein</fullName>
    </submittedName>
</protein>
<dbReference type="EnsemblMetazoa" id="G18006.1">
    <property type="protein sequence ID" value="G18006.1:cds"/>
    <property type="gene ID" value="G18006"/>
</dbReference>
<organism evidence="3 4">
    <name type="scientific">Magallana gigas</name>
    <name type="common">Pacific oyster</name>
    <name type="synonym">Crassostrea gigas</name>
    <dbReference type="NCBI Taxonomy" id="29159"/>
    <lineage>
        <taxon>Eukaryota</taxon>
        <taxon>Metazoa</taxon>
        <taxon>Spiralia</taxon>
        <taxon>Lophotrochozoa</taxon>
        <taxon>Mollusca</taxon>
        <taxon>Bivalvia</taxon>
        <taxon>Autobranchia</taxon>
        <taxon>Pteriomorphia</taxon>
        <taxon>Ostreida</taxon>
        <taxon>Ostreoidea</taxon>
        <taxon>Ostreidae</taxon>
        <taxon>Magallana</taxon>
    </lineage>
</organism>
<keyword evidence="4" id="KW-1185">Reference proteome</keyword>
<accession>A0A8W8JEF7</accession>
<reference evidence="3" key="1">
    <citation type="submission" date="2022-08" db="UniProtKB">
        <authorList>
            <consortium name="EnsemblMetazoa"/>
        </authorList>
    </citation>
    <scope>IDENTIFICATION</scope>
    <source>
        <strain evidence="3">05x7-T-G4-1.051#20</strain>
    </source>
</reference>